<evidence type="ECO:0000313" key="3">
    <source>
        <dbReference type="EMBL" id="KAF5466327.1"/>
    </source>
</evidence>
<sequence length="425" mass="46656">MGLKREVVVESKLFTLVKEGDSVCITEKGWKRKQELVIEKSTTQWLVKSLEACSSGTKQDFYSTIREGGCCYLAQKCYNSRGYYLVVAEYKEGGRRSLILIPEGQEGRGWRRVKEALVECVEEGSLRGGHYGGADWKPQVETRHSYKEALLHSRPWREENGEGGGGWTSDSRAPRVSNDIQRTDRGRDEVQVLRWVVEDLQGQMRNLQREMEDVRRVVGRNMKGICRGNELQGPDYAGKPNVGKRRWRRVNGPKVLGQNGPQPIGSVSDGSRPRDLKPREDGSRASTTGASGAHCTPRNSPSQGGISADQRVPMTIANSDEGVQTRETRHEVGCSATGVATGPAIGSGGSPREIGGQTTPMKGKEVSQIPTNSFTLMSEDTEKDGAFTDCETEGSPSEKDGASSEDENDQAIVDMVEVTGVEETR</sequence>
<keyword evidence="1" id="KW-0175">Coiled coil</keyword>
<feature type="compositionally biased region" description="Basic and acidic residues" evidence="2">
    <location>
        <begin position="271"/>
        <end position="283"/>
    </location>
</feature>
<accession>A0A833XHY6</accession>
<feature type="coiled-coil region" evidence="1">
    <location>
        <begin position="190"/>
        <end position="217"/>
    </location>
</feature>
<feature type="region of interest" description="Disordered" evidence="2">
    <location>
        <begin position="252"/>
        <end position="311"/>
    </location>
</feature>
<reference evidence="3" key="2">
    <citation type="submission" date="2020-03" db="EMBL/GenBank/DDBJ databases">
        <title>Walnut 2.0.</title>
        <authorList>
            <person name="Marrano A."/>
            <person name="Britton M."/>
            <person name="Zimin A.V."/>
            <person name="Zaini P.A."/>
            <person name="Workman R."/>
            <person name="Puiu D."/>
            <person name="Bianco L."/>
            <person name="Allen B.J."/>
            <person name="Troggio M."/>
            <person name="Leslie C.A."/>
            <person name="Timp W."/>
            <person name="Dendekar A."/>
            <person name="Salzberg S.L."/>
            <person name="Neale D.B."/>
        </authorList>
    </citation>
    <scope>NUCLEOTIDE SEQUENCE</scope>
    <source>
        <tissue evidence="3">Leaves</tissue>
    </source>
</reference>
<reference evidence="3" key="1">
    <citation type="submission" date="2015-10" db="EMBL/GenBank/DDBJ databases">
        <authorList>
            <person name="Martinez-Garcia P.J."/>
            <person name="Crepeau M.W."/>
            <person name="Puiu D."/>
            <person name="Gonzalez-Ibeas D."/>
            <person name="Whalen J."/>
            <person name="Stevens K."/>
            <person name="Paul R."/>
            <person name="Butterfield T."/>
            <person name="Britton M."/>
            <person name="Reagan R."/>
            <person name="Chakraborty S."/>
            <person name="Walawage S.L."/>
            <person name="Vasquez-Gross H.A."/>
            <person name="Cardeno C."/>
            <person name="Famula R."/>
            <person name="Pratt K."/>
            <person name="Kuruganti S."/>
            <person name="Aradhya M.K."/>
            <person name="Leslie C.A."/>
            <person name="Dandekar A.M."/>
            <person name="Salzberg S.L."/>
            <person name="Wegrzyn J.L."/>
            <person name="Langley C.H."/>
            <person name="Neale D.B."/>
        </authorList>
    </citation>
    <scope>NUCLEOTIDE SEQUENCE</scope>
    <source>
        <tissue evidence="3">Leaves</tissue>
    </source>
</reference>
<evidence type="ECO:0000256" key="2">
    <source>
        <dbReference type="SAM" id="MobiDB-lite"/>
    </source>
</evidence>
<feature type="region of interest" description="Disordered" evidence="2">
    <location>
        <begin position="337"/>
        <end position="425"/>
    </location>
</feature>
<dbReference type="AlphaFoldDB" id="A0A833XHY6"/>
<dbReference type="Gramene" id="Jr07_27090_p1">
    <property type="protein sequence ID" value="cds.Jr07_27090_p1"/>
    <property type="gene ID" value="Jr07_27090"/>
</dbReference>
<dbReference type="EMBL" id="LIHL02000007">
    <property type="protein sequence ID" value="KAF5466327.1"/>
    <property type="molecule type" value="Genomic_DNA"/>
</dbReference>
<evidence type="ECO:0000313" key="4">
    <source>
        <dbReference type="Proteomes" id="UP000619265"/>
    </source>
</evidence>
<protein>
    <submittedName>
        <fullName evidence="3">Uncharacterized protein</fullName>
    </submittedName>
</protein>
<comment type="caution">
    <text evidence="3">The sequence shown here is derived from an EMBL/GenBank/DDBJ whole genome shotgun (WGS) entry which is preliminary data.</text>
</comment>
<gene>
    <name evidence="3" type="ORF">F2P56_016265</name>
</gene>
<organism evidence="3 4">
    <name type="scientific">Juglans regia</name>
    <name type="common">English walnut</name>
    <dbReference type="NCBI Taxonomy" id="51240"/>
    <lineage>
        <taxon>Eukaryota</taxon>
        <taxon>Viridiplantae</taxon>
        <taxon>Streptophyta</taxon>
        <taxon>Embryophyta</taxon>
        <taxon>Tracheophyta</taxon>
        <taxon>Spermatophyta</taxon>
        <taxon>Magnoliopsida</taxon>
        <taxon>eudicotyledons</taxon>
        <taxon>Gunneridae</taxon>
        <taxon>Pentapetalae</taxon>
        <taxon>rosids</taxon>
        <taxon>fabids</taxon>
        <taxon>Fagales</taxon>
        <taxon>Juglandaceae</taxon>
        <taxon>Juglans</taxon>
    </lineage>
</organism>
<feature type="compositionally biased region" description="Polar residues" evidence="2">
    <location>
        <begin position="368"/>
        <end position="378"/>
    </location>
</feature>
<feature type="non-terminal residue" evidence="3">
    <location>
        <position position="425"/>
    </location>
</feature>
<proteinExistence type="predicted"/>
<dbReference type="Proteomes" id="UP000619265">
    <property type="component" value="Unassembled WGS sequence"/>
</dbReference>
<evidence type="ECO:0000256" key="1">
    <source>
        <dbReference type="SAM" id="Coils"/>
    </source>
</evidence>
<name>A0A833XHY6_JUGRE</name>
<feature type="region of interest" description="Disordered" evidence="2">
    <location>
        <begin position="156"/>
        <end position="178"/>
    </location>
</feature>